<dbReference type="InterPro" id="IPR036397">
    <property type="entry name" value="RNaseH_sf"/>
</dbReference>
<dbReference type="SUPFAM" id="SSF53098">
    <property type="entry name" value="Ribonuclease H-like"/>
    <property type="match status" value="1"/>
</dbReference>
<dbReference type="KEGG" id="hbq:QI031_08125"/>
<evidence type="ECO:0000313" key="3">
    <source>
        <dbReference type="Proteomes" id="UP001223520"/>
    </source>
</evidence>
<dbReference type="GO" id="GO:0008408">
    <property type="term" value="F:3'-5' exonuclease activity"/>
    <property type="evidence" value="ECO:0007669"/>
    <property type="project" value="InterPro"/>
</dbReference>
<dbReference type="RefSeq" id="WP_281484678.1">
    <property type="nucleotide sequence ID" value="NZ_CP124543.1"/>
</dbReference>
<name>A0AAJ6NVM9_9CYAN</name>
<protein>
    <submittedName>
        <fullName evidence="2">Ribonuclease H-like domain-containing protein</fullName>
    </submittedName>
</protein>
<organism evidence="2 3">
    <name type="scientific">Halotia branconii CENA392</name>
    <dbReference type="NCBI Taxonomy" id="1539056"/>
    <lineage>
        <taxon>Bacteria</taxon>
        <taxon>Bacillati</taxon>
        <taxon>Cyanobacteriota</taxon>
        <taxon>Cyanophyceae</taxon>
        <taxon>Nostocales</taxon>
        <taxon>Nodulariaceae</taxon>
        <taxon>Halotia</taxon>
    </lineage>
</organism>
<gene>
    <name evidence="2" type="ORF">QI031_08125</name>
</gene>
<dbReference type="EMBL" id="CP124543">
    <property type="protein sequence ID" value="WGV27440.1"/>
    <property type="molecule type" value="Genomic_DNA"/>
</dbReference>
<dbReference type="InterPro" id="IPR012337">
    <property type="entry name" value="RNaseH-like_sf"/>
</dbReference>
<evidence type="ECO:0000259" key="1">
    <source>
        <dbReference type="SMART" id="SM00474"/>
    </source>
</evidence>
<dbReference type="Pfam" id="PF01612">
    <property type="entry name" value="DNA_pol_A_exo1"/>
    <property type="match status" value="1"/>
</dbReference>
<dbReference type="PANTHER" id="PTHR47649:SF1">
    <property type="entry name" value="RIBONUCLEASE D"/>
    <property type="match status" value="1"/>
</dbReference>
<evidence type="ECO:0000313" key="2">
    <source>
        <dbReference type="EMBL" id="WGV27440.1"/>
    </source>
</evidence>
<dbReference type="SMART" id="SM00474">
    <property type="entry name" value="35EXOc"/>
    <property type="match status" value="1"/>
</dbReference>
<proteinExistence type="predicted"/>
<dbReference type="PANTHER" id="PTHR47649">
    <property type="entry name" value="RIBONUCLEASE D"/>
    <property type="match status" value="1"/>
</dbReference>
<feature type="domain" description="3'-5' exonuclease" evidence="1">
    <location>
        <begin position="5"/>
        <end position="177"/>
    </location>
</feature>
<dbReference type="AlphaFoldDB" id="A0AAJ6NVM9"/>
<reference evidence="2 3" key="1">
    <citation type="journal article" date="2023" name="Limnol Oceanogr Lett">
        <title>Environmental adaptations by the intertidal Antarctic cyanobacterium Halotia branconii CENA392 as revealed using long-read genome sequencing.</title>
        <authorList>
            <person name="Dextro R.B."/>
            <person name="Delbaje E."/>
            <person name="Freitas P.N.N."/>
            <person name="Geraldes V."/>
            <person name="Pinto E."/>
            <person name="Long P.F."/>
            <person name="Fiore M.F."/>
        </authorList>
    </citation>
    <scope>NUCLEOTIDE SEQUENCE [LARGE SCALE GENOMIC DNA]</scope>
    <source>
        <strain evidence="2 3">CENA392</strain>
    </source>
</reference>
<dbReference type="InterPro" id="IPR051086">
    <property type="entry name" value="RNase_D-like"/>
</dbReference>
<keyword evidence="3" id="KW-1185">Reference proteome</keyword>
<dbReference type="GO" id="GO:0003676">
    <property type="term" value="F:nucleic acid binding"/>
    <property type="evidence" value="ECO:0007669"/>
    <property type="project" value="InterPro"/>
</dbReference>
<dbReference type="CDD" id="cd06142">
    <property type="entry name" value="RNaseD_exo"/>
    <property type="match status" value="1"/>
</dbReference>
<accession>A0AAJ6NVM9</accession>
<sequence>MRLQDFQVSDRDLSDAALSEYLESEAIAVDTETMGLLPQRDRLCLVQLCNLEGKVTVIRIARGQTNAPNLKKLLEAANVVKVFHFARFDVATLRHYLIIKVQPIFCTKIASKLARTYTNRHGLKDVVQELTQVELDKSAQSSDWGNAANLSEAQLSYAANDVRYLLTVRQKLIEMLQREDRWELAQECFQVLPTIVSLDLLQFKDLFEH</sequence>
<dbReference type="GO" id="GO:0006139">
    <property type="term" value="P:nucleobase-containing compound metabolic process"/>
    <property type="evidence" value="ECO:0007669"/>
    <property type="project" value="InterPro"/>
</dbReference>
<dbReference type="Gene3D" id="3.30.420.10">
    <property type="entry name" value="Ribonuclease H-like superfamily/Ribonuclease H"/>
    <property type="match status" value="1"/>
</dbReference>
<dbReference type="InterPro" id="IPR002562">
    <property type="entry name" value="3'-5'_exonuclease_dom"/>
</dbReference>
<dbReference type="Proteomes" id="UP001223520">
    <property type="component" value="Chromosome"/>
</dbReference>